<organism evidence="1 2">
    <name type="scientific">Halobacillus mangrovi</name>
    <dbReference type="NCBI Taxonomy" id="402384"/>
    <lineage>
        <taxon>Bacteria</taxon>
        <taxon>Bacillati</taxon>
        <taxon>Bacillota</taxon>
        <taxon>Bacilli</taxon>
        <taxon>Bacillales</taxon>
        <taxon>Bacillaceae</taxon>
        <taxon>Halobacillus</taxon>
    </lineage>
</organism>
<accession>A0A1W5ZX33</accession>
<dbReference type="AlphaFoldDB" id="A0A1W5ZX33"/>
<proteinExistence type="predicted"/>
<reference evidence="1 2" key="1">
    <citation type="submission" date="2017-04" db="EMBL/GenBank/DDBJ databases">
        <title>The whole genome sequencing and assembly of Halobacillus mangrovi strain.</title>
        <authorList>
            <person name="Lee S.-J."/>
            <person name="Park M.-K."/>
            <person name="Kim J.-Y."/>
            <person name="Lee Y.-J."/>
            <person name="Yi H."/>
            <person name="Bahn Y.-S."/>
            <person name="Kim J.F."/>
            <person name="Lee D.-W."/>
        </authorList>
    </citation>
    <scope>NUCLEOTIDE SEQUENCE [LARGE SCALE GENOMIC DNA]</scope>
    <source>
        <strain evidence="1 2">KTB 131</strain>
    </source>
</reference>
<dbReference type="EMBL" id="CP020772">
    <property type="protein sequence ID" value="ARI77865.1"/>
    <property type="molecule type" value="Genomic_DNA"/>
</dbReference>
<dbReference type="PROSITE" id="PS51257">
    <property type="entry name" value="PROKAR_LIPOPROTEIN"/>
    <property type="match status" value="1"/>
</dbReference>
<dbReference type="KEGG" id="hmn:HM131_13850"/>
<dbReference type="OrthoDB" id="2990781at2"/>
<dbReference type="Proteomes" id="UP000192527">
    <property type="component" value="Chromosome"/>
</dbReference>
<name>A0A1W5ZX33_9BACI</name>
<evidence type="ECO:0008006" key="3">
    <source>
        <dbReference type="Google" id="ProtNLM"/>
    </source>
</evidence>
<dbReference type="RefSeq" id="WP_085030326.1">
    <property type="nucleotide sequence ID" value="NZ_CP020772.1"/>
</dbReference>
<keyword evidence="2" id="KW-1185">Reference proteome</keyword>
<sequence>MSKVNRGIVTIITLFLLSGCMNNASYVLRSENVLPKDFYSISFSPEKGYPEFLVMKATDQTTFKELWNFYNFSGEVSKLDFDKKGVLFIGTYESSCESFVSSVKDIENEIVIDIDTEMGTGGCADIADHRSFIVEWDKRDLKKHNHVVFSEGHEEVKVPFKEIKDINKE</sequence>
<gene>
    <name evidence="1" type="ORF">HM131_13850</name>
</gene>
<evidence type="ECO:0000313" key="2">
    <source>
        <dbReference type="Proteomes" id="UP000192527"/>
    </source>
</evidence>
<evidence type="ECO:0000313" key="1">
    <source>
        <dbReference type="EMBL" id="ARI77865.1"/>
    </source>
</evidence>
<dbReference type="STRING" id="402384.HM131_13850"/>
<protein>
    <recommendedName>
        <fullName evidence="3">Lipoprotein</fullName>
    </recommendedName>
</protein>